<reference evidence="9 10" key="1">
    <citation type="submission" date="2021-05" db="EMBL/GenBank/DDBJ databases">
        <title>A Polyphasic approach of four new species of the genus Ohtaekwangia: Ohtaekwangia histidinii sp. nov., Ohtaekwangia cretensis sp. nov., Ohtaekwangia indiensis sp. nov., Ohtaekwangia reichenbachii sp. nov. from diverse environment.</title>
        <authorList>
            <person name="Octaviana S."/>
        </authorList>
    </citation>
    <scope>NUCLEOTIDE SEQUENCE [LARGE SCALE GENOMIC DNA]</scope>
    <source>
        <strain evidence="9 10">PWU37</strain>
    </source>
</reference>
<evidence type="ECO:0000256" key="7">
    <source>
        <dbReference type="PROSITE-ProRule" id="PRU00433"/>
    </source>
</evidence>
<evidence type="ECO:0000256" key="4">
    <source>
        <dbReference type="ARBA" id="ARBA00022729"/>
    </source>
</evidence>
<sequence>MNAADKILLLIAIAAVTLFAFKQTPAPIDTGVRKDIAALQTTAAALEQTAQAFQTGKVGIDSLRAIVARTRRQYKKVEFLLAYYYPEYVEEYINGAPLLHLERYDTRPVVRNPEGLQTLDELAYTSDGRAVALQITTLAQRFYTRYKNLVAGFSDQPVTAADAALALRLQLVRIFTLGVTGFDTPGSVHALPEAAASLASLQQIAAAIFPGEPGTILQQSFTRTLHYIRQPVAFADFDRLTFLKDHINPLYKESLRLQQLFYPEAAQAAYIGQYPQPWNPMSADLFAADFLDPYFYTGLTRAEDSDALRTLGQTLFYDVRLSHTGTMSCASCHDPAQGFADARPRAQSNIQGVTVQRNAPTLLNAVYADRYFYDLRAFTLEQQAEHVIFNPREFNTAHEEILRKLEQDKAYRAQFQKTFSSPGITRERFAKALSSYVLSLRSFNSPFDRYVRGEAALADTAIRSGFNLFMGKANCGTCHFAPVFSGLSPPEYRKNESEILGVLQDPAARRKTLDPDNGRLDNQVFSEASWIFERSFKTTTVRNVALTAPYFHNGAYKTLEEVIDFYNNGGGTGHGLEVKNQTLAADSLHLSVSEKAALIAFLHSLTDPGGYDPQ</sequence>
<protein>
    <recommendedName>
        <fullName evidence="8">Cytochrome c domain-containing protein</fullName>
    </recommendedName>
</protein>
<organism evidence="9 10">
    <name type="scientific">Dawidia soli</name>
    <dbReference type="NCBI Taxonomy" id="2782352"/>
    <lineage>
        <taxon>Bacteria</taxon>
        <taxon>Pseudomonadati</taxon>
        <taxon>Bacteroidota</taxon>
        <taxon>Cytophagia</taxon>
        <taxon>Cytophagales</taxon>
        <taxon>Chryseotaleaceae</taxon>
        <taxon>Dawidia</taxon>
    </lineage>
</organism>
<evidence type="ECO:0000256" key="3">
    <source>
        <dbReference type="ARBA" id="ARBA00022723"/>
    </source>
</evidence>
<evidence type="ECO:0000256" key="6">
    <source>
        <dbReference type="ARBA" id="ARBA00023004"/>
    </source>
</evidence>
<keyword evidence="10" id="KW-1185">Reference proteome</keyword>
<dbReference type="GO" id="GO:0046872">
    <property type="term" value="F:metal ion binding"/>
    <property type="evidence" value="ECO:0007669"/>
    <property type="project" value="UniProtKB-KW"/>
</dbReference>
<dbReference type="PANTHER" id="PTHR30600:SF10">
    <property type="entry name" value="BLL6722 PROTEIN"/>
    <property type="match status" value="1"/>
</dbReference>
<comment type="subcellular location">
    <subcellularLocation>
        <location evidence="1">Cell envelope</location>
    </subcellularLocation>
</comment>
<dbReference type="InterPro" id="IPR038352">
    <property type="entry name" value="Imelysin_sf"/>
</dbReference>
<dbReference type="InterPro" id="IPR009056">
    <property type="entry name" value="Cyt_c-like_dom"/>
</dbReference>
<dbReference type="SUPFAM" id="SSF46626">
    <property type="entry name" value="Cytochrome c"/>
    <property type="match status" value="2"/>
</dbReference>
<dbReference type="Gene3D" id="1.20.1420.20">
    <property type="entry name" value="M75 peptidase, HXXE motif"/>
    <property type="match status" value="1"/>
</dbReference>
<keyword evidence="3 7" id="KW-0479">Metal-binding</keyword>
<dbReference type="GO" id="GO:0030313">
    <property type="term" value="C:cell envelope"/>
    <property type="evidence" value="ECO:0007669"/>
    <property type="project" value="UniProtKB-SubCell"/>
</dbReference>
<dbReference type="EMBL" id="JAHESC010000047">
    <property type="protein sequence ID" value="MBT1689766.1"/>
    <property type="molecule type" value="Genomic_DNA"/>
</dbReference>
<keyword evidence="4" id="KW-0732">Signal</keyword>
<dbReference type="InterPro" id="IPR004852">
    <property type="entry name" value="Di-haem_cyt_c_peroxidsae"/>
</dbReference>
<evidence type="ECO:0000256" key="1">
    <source>
        <dbReference type="ARBA" id="ARBA00004196"/>
    </source>
</evidence>
<dbReference type="Proteomes" id="UP001319180">
    <property type="component" value="Unassembled WGS sequence"/>
</dbReference>
<keyword evidence="2 7" id="KW-0349">Heme</keyword>
<dbReference type="PANTHER" id="PTHR30600">
    <property type="entry name" value="CYTOCHROME C PEROXIDASE-RELATED"/>
    <property type="match status" value="1"/>
</dbReference>
<proteinExistence type="predicted"/>
<dbReference type="Gene3D" id="1.10.760.10">
    <property type="entry name" value="Cytochrome c-like domain"/>
    <property type="match status" value="2"/>
</dbReference>
<name>A0AAP2GJU9_9BACT</name>
<evidence type="ECO:0000313" key="10">
    <source>
        <dbReference type="Proteomes" id="UP001319180"/>
    </source>
</evidence>
<dbReference type="Pfam" id="PF03150">
    <property type="entry name" value="CCP_MauG"/>
    <property type="match status" value="1"/>
</dbReference>
<evidence type="ECO:0000313" key="9">
    <source>
        <dbReference type="EMBL" id="MBT1689766.1"/>
    </source>
</evidence>
<dbReference type="RefSeq" id="WP_254092989.1">
    <property type="nucleotide sequence ID" value="NZ_JAHESC010000047.1"/>
</dbReference>
<dbReference type="AlphaFoldDB" id="A0AAP2GJU9"/>
<dbReference type="GO" id="GO:0009055">
    <property type="term" value="F:electron transfer activity"/>
    <property type="evidence" value="ECO:0007669"/>
    <property type="project" value="InterPro"/>
</dbReference>
<dbReference type="InterPro" id="IPR051395">
    <property type="entry name" value="Cytochrome_c_Peroxidase/MauG"/>
</dbReference>
<evidence type="ECO:0000256" key="2">
    <source>
        <dbReference type="ARBA" id="ARBA00022617"/>
    </source>
</evidence>
<dbReference type="GO" id="GO:0004130">
    <property type="term" value="F:cytochrome-c peroxidase activity"/>
    <property type="evidence" value="ECO:0007669"/>
    <property type="project" value="TreeGrafter"/>
</dbReference>
<gene>
    <name evidence="9" type="ORF">KK078_24605</name>
</gene>
<comment type="caution">
    <text evidence="9">The sequence shown here is derived from an EMBL/GenBank/DDBJ whole genome shotgun (WGS) entry which is preliminary data.</text>
</comment>
<keyword evidence="6 7" id="KW-0408">Iron</keyword>
<feature type="domain" description="Cytochrome c" evidence="8">
    <location>
        <begin position="460"/>
        <end position="606"/>
    </location>
</feature>
<evidence type="ECO:0000256" key="5">
    <source>
        <dbReference type="ARBA" id="ARBA00023002"/>
    </source>
</evidence>
<dbReference type="PROSITE" id="PS51007">
    <property type="entry name" value="CYTC"/>
    <property type="match status" value="1"/>
</dbReference>
<dbReference type="InterPro" id="IPR036909">
    <property type="entry name" value="Cyt_c-like_dom_sf"/>
</dbReference>
<dbReference type="GO" id="GO:0020037">
    <property type="term" value="F:heme binding"/>
    <property type="evidence" value="ECO:0007669"/>
    <property type="project" value="InterPro"/>
</dbReference>
<keyword evidence="5" id="KW-0560">Oxidoreductase</keyword>
<accession>A0AAP2GJU9</accession>
<evidence type="ECO:0000259" key="8">
    <source>
        <dbReference type="PROSITE" id="PS51007"/>
    </source>
</evidence>